<gene>
    <name evidence="1" type="ORF">POM88_022620</name>
</gene>
<evidence type="ECO:0000313" key="2">
    <source>
        <dbReference type="Proteomes" id="UP001237642"/>
    </source>
</evidence>
<organism evidence="1 2">
    <name type="scientific">Heracleum sosnowskyi</name>
    <dbReference type="NCBI Taxonomy" id="360622"/>
    <lineage>
        <taxon>Eukaryota</taxon>
        <taxon>Viridiplantae</taxon>
        <taxon>Streptophyta</taxon>
        <taxon>Embryophyta</taxon>
        <taxon>Tracheophyta</taxon>
        <taxon>Spermatophyta</taxon>
        <taxon>Magnoliopsida</taxon>
        <taxon>eudicotyledons</taxon>
        <taxon>Gunneridae</taxon>
        <taxon>Pentapetalae</taxon>
        <taxon>asterids</taxon>
        <taxon>campanulids</taxon>
        <taxon>Apiales</taxon>
        <taxon>Apiaceae</taxon>
        <taxon>Apioideae</taxon>
        <taxon>apioid superclade</taxon>
        <taxon>Tordylieae</taxon>
        <taxon>Tordyliinae</taxon>
        <taxon>Heracleum</taxon>
    </lineage>
</organism>
<reference evidence="1" key="1">
    <citation type="submission" date="2023-02" db="EMBL/GenBank/DDBJ databases">
        <title>Genome of toxic invasive species Heracleum sosnowskyi carries increased number of genes despite the absence of recent whole-genome duplications.</title>
        <authorList>
            <person name="Schelkunov M."/>
            <person name="Shtratnikova V."/>
            <person name="Makarenko M."/>
            <person name="Klepikova A."/>
            <person name="Omelchenko D."/>
            <person name="Novikova G."/>
            <person name="Obukhova E."/>
            <person name="Bogdanov V."/>
            <person name="Penin A."/>
            <person name="Logacheva M."/>
        </authorList>
    </citation>
    <scope>NUCLEOTIDE SEQUENCE</scope>
    <source>
        <strain evidence="1">Hsosn_3</strain>
        <tissue evidence="1">Leaf</tissue>
    </source>
</reference>
<proteinExistence type="predicted"/>
<reference evidence="1" key="2">
    <citation type="submission" date="2023-05" db="EMBL/GenBank/DDBJ databases">
        <authorList>
            <person name="Schelkunov M.I."/>
        </authorList>
    </citation>
    <scope>NUCLEOTIDE SEQUENCE</scope>
    <source>
        <strain evidence="1">Hsosn_3</strain>
        <tissue evidence="1">Leaf</tissue>
    </source>
</reference>
<protein>
    <submittedName>
        <fullName evidence="1">Armadillo-type fold containing protein</fullName>
    </submittedName>
</protein>
<evidence type="ECO:0000313" key="1">
    <source>
        <dbReference type="EMBL" id="KAK1384885.1"/>
    </source>
</evidence>
<dbReference type="SUPFAM" id="SSF48371">
    <property type="entry name" value="ARM repeat"/>
    <property type="match status" value="1"/>
</dbReference>
<dbReference type="PANTHER" id="PTHR36337:SF1">
    <property type="entry name" value="OBSCURIN-LIKE PROTEIN"/>
    <property type="match status" value="1"/>
</dbReference>
<sequence length="821" mass="91698">MAKQAQTLFLEEWLTFNSDGSNKIRSMQSSSSSARAIIQAWGDLRDSLKHNSFQPHHLQSLQVLHNSQTSVYVSDPQAKLLLSILSSKDLSVPLESYHLLLRLLYIWVRKSSKPSSVLIDSAVVILRHLFSLHIDSEQSPFVYSEAFLLAGALTYAASTSEKSKTDCLELLSRLLQEGYPYIFISKGHTAKFLAGTGYALSSSGTVYLVRILDSLFNVWNRKDGPSGTVSDGLMILHLIEWVLYGFVRSHSSEKISVLTREISRTSKPPYTSFAVLMAAAGVLRASSRSVPSVLMESRSSAEECIGSVARSLISRTEGRNISGSQPENILLLHCISLALARCGPVSFQVSLFMCLSSALLDEIFPLQRFYAQILENYHKSSTSVTMNEVNQHLSSPIFREAGAISAVFCNQYVSADEGSKSIVENYIWKYCQDVYSMHRKVGLVLRGIEAELIGNLEKIAESAFLMVVVFALEVTKQRLHSRFSQETQLEVSVGILIAFSCFEYFRRMRLSEYMDTIRKVVISVQENESACLSFVKSIPSYSQLINKDGSFSLHKIDYMWSKDDVQTARILFYLRVIPTCIERVPASLFREEVAPTMFLYMGHPNGKVARASHSLFMAFVSSAKDSDDEERLSLKEQLVFFYMQRSLEGYPGLTPFEGMASGVAALVRYLPAGSPSTFYCIHSLVERANNLCSEIMADDNEAWTNWQEEVEPCKKLLELLMRLLSLVDIQVLPSLMKLLAQLTAQLPKEGQNMILNDLYAQVAESDDVIRKPILVSWLQSLSYLCSQATSWGAADGAEHGENAALAINTGELGFNKIDARL</sequence>
<dbReference type="AlphaFoldDB" id="A0AAD8MPT4"/>
<dbReference type="EMBL" id="JAUIZM010000005">
    <property type="protein sequence ID" value="KAK1384885.1"/>
    <property type="molecule type" value="Genomic_DNA"/>
</dbReference>
<accession>A0AAD8MPT4</accession>
<name>A0AAD8MPT4_9APIA</name>
<dbReference type="PANTHER" id="PTHR36337">
    <property type="entry name" value="OBSCURIN-LIKE PROTEIN"/>
    <property type="match status" value="1"/>
</dbReference>
<dbReference type="Proteomes" id="UP001237642">
    <property type="component" value="Unassembled WGS sequence"/>
</dbReference>
<comment type="caution">
    <text evidence="1">The sequence shown here is derived from an EMBL/GenBank/DDBJ whole genome shotgun (WGS) entry which is preliminary data.</text>
</comment>
<keyword evidence="2" id="KW-1185">Reference proteome</keyword>
<dbReference type="InterPro" id="IPR016024">
    <property type="entry name" value="ARM-type_fold"/>
</dbReference>